<feature type="domain" description="Nephrocystin 3-like N-terminal" evidence="5">
    <location>
        <begin position="208"/>
        <end position="373"/>
    </location>
</feature>
<dbReference type="InterPro" id="IPR027417">
    <property type="entry name" value="P-loop_NTPase"/>
</dbReference>
<evidence type="ECO:0000259" key="5">
    <source>
        <dbReference type="Pfam" id="PF24883"/>
    </source>
</evidence>
<name>A0A9P6LRA5_9PEZI</name>
<dbReference type="PANTHER" id="PTHR10039:SF15">
    <property type="entry name" value="NACHT DOMAIN-CONTAINING PROTEIN"/>
    <property type="match status" value="1"/>
</dbReference>
<organism evidence="6 7">
    <name type="scientific">Colletotrichum karsti</name>
    <dbReference type="NCBI Taxonomy" id="1095194"/>
    <lineage>
        <taxon>Eukaryota</taxon>
        <taxon>Fungi</taxon>
        <taxon>Dikarya</taxon>
        <taxon>Ascomycota</taxon>
        <taxon>Pezizomycotina</taxon>
        <taxon>Sordariomycetes</taxon>
        <taxon>Hypocreomycetidae</taxon>
        <taxon>Glomerellales</taxon>
        <taxon>Glomerellaceae</taxon>
        <taxon>Colletotrichum</taxon>
        <taxon>Colletotrichum boninense species complex</taxon>
    </lineage>
</organism>
<sequence length="849" mass="95327">MDPSGIIGIIGVVGQIGIASGKLGLNWKEAPDDVKAFMSELRGLSKILFEIQNKLIDNPEFVSAFEGKRSAVIANLATPSSSDDSAVLFTCKEELDGLLQKLESLSQGKLFGWRRMKAAFLNERLQKAVKDSQRRCQSWLTNMIAVDNAALLANTNIEVRSTRKEVRDQRQEEEKKRHLESKKRILDWITPIDFAAQQTDNLDRRQAGTGGWLLDSQEFQAWVENDRQTLFCPGLPGAGKTMLSSIVAEYLQDRFQTDETIGVAYVFCNYRRRDEQTSRNLLASLLKQLYQGLRGGFSDIETVYEGHASGKRPLSTEEIKHHLRSITTRYTKVFLVSDALDECRVEGENRDKFLSSILELRKIANVNCFATSRTNPEIANHFAHDHAIEIRAADDDVRAYLDGHISQLPSSVKKNKELQDDIKAMIVKAVQGMFLLAELQLKSLRGKRSAKAVKECLKKFSGGSDAYHNAYDEAMERIEGQLEDQVTLAKDALSWIICAKRPLTTEELQHALAVEKGSKSLDKDNIPELDDVVSACAGLVTIDEESRIIRLVHYTTQEYFERTAHRWLPDAQRLITFNLNVKDDEGFTPLIYAMAFENYDFVDFLLKFEDVTLNSAILDSSKTSIPGSIRTNSIDVNVQDDTGMTPLSHAVRMYQVKMAELLLASAVEQDQTQMVELLLRTNGIIVDSKNPEGRTSLSVAAGTNSLKILSLLVETGKVNVNSVDNFGWTPLHWAAEAGHEEIVSLLVETGHANPVTFDKNNETPLWTAIDSRRDGVARYLLCKGKVDACLHVRQKRLRRTPLDSAVKWLGLEHEITKLLRERMEVLAQNKAAEAGEGNQKERRETDSKT</sequence>
<evidence type="ECO:0000256" key="1">
    <source>
        <dbReference type="ARBA" id="ARBA00022737"/>
    </source>
</evidence>
<accession>A0A9P6LRA5</accession>
<dbReference type="Pfam" id="PF12796">
    <property type="entry name" value="Ank_2"/>
    <property type="match status" value="1"/>
</dbReference>
<keyword evidence="1" id="KW-0677">Repeat</keyword>
<reference evidence="6" key="1">
    <citation type="submission" date="2020-03" db="EMBL/GenBank/DDBJ databases">
        <authorList>
            <person name="He L."/>
        </authorList>
    </citation>
    <scope>NUCLEOTIDE SEQUENCE</scope>
    <source>
        <strain evidence="6">CkLH20</strain>
    </source>
</reference>
<dbReference type="GeneID" id="62156087"/>
<dbReference type="Gene3D" id="3.40.50.300">
    <property type="entry name" value="P-loop containing nucleotide triphosphate hydrolases"/>
    <property type="match status" value="1"/>
</dbReference>
<feature type="repeat" description="ANK" evidence="2">
    <location>
        <begin position="726"/>
        <end position="750"/>
    </location>
</feature>
<evidence type="ECO:0000256" key="3">
    <source>
        <dbReference type="SAM" id="MobiDB-lite"/>
    </source>
</evidence>
<reference evidence="6" key="2">
    <citation type="submission" date="2020-11" db="EMBL/GenBank/DDBJ databases">
        <title>Whole genome sequencing of Colletotrichum sp.</title>
        <authorList>
            <person name="Li H."/>
        </authorList>
    </citation>
    <scope>NUCLEOTIDE SEQUENCE</scope>
    <source>
        <strain evidence="6">CkLH20</strain>
    </source>
</reference>
<feature type="region of interest" description="Disordered" evidence="3">
    <location>
        <begin position="830"/>
        <end position="849"/>
    </location>
</feature>
<dbReference type="Pfam" id="PF22939">
    <property type="entry name" value="WHD_GPIID"/>
    <property type="match status" value="1"/>
</dbReference>
<dbReference type="Pfam" id="PF24883">
    <property type="entry name" value="NPHP3_N"/>
    <property type="match status" value="1"/>
</dbReference>
<dbReference type="EMBL" id="JAATWM020000001">
    <property type="protein sequence ID" value="KAF9882257.1"/>
    <property type="molecule type" value="Genomic_DNA"/>
</dbReference>
<keyword evidence="7" id="KW-1185">Reference proteome</keyword>
<dbReference type="SUPFAM" id="SSF52540">
    <property type="entry name" value="P-loop containing nucleoside triphosphate hydrolases"/>
    <property type="match status" value="1"/>
</dbReference>
<dbReference type="PROSITE" id="PS50088">
    <property type="entry name" value="ANK_REPEAT"/>
    <property type="match status" value="1"/>
</dbReference>
<dbReference type="RefSeq" id="XP_038751718.1">
    <property type="nucleotide sequence ID" value="XM_038883013.1"/>
</dbReference>
<dbReference type="InterPro" id="IPR054471">
    <property type="entry name" value="GPIID_WHD"/>
</dbReference>
<dbReference type="PROSITE" id="PS50297">
    <property type="entry name" value="ANK_REP_REGION"/>
    <property type="match status" value="1"/>
</dbReference>
<dbReference type="SUPFAM" id="SSF48403">
    <property type="entry name" value="Ankyrin repeat"/>
    <property type="match status" value="1"/>
</dbReference>
<dbReference type="PANTHER" id="PTHR10039">
    <property type="entry name" value="AMELOGENIN"/>
    <property type="match status" value="1"/>
</dbReference>
<dbReference type="InterPro" id="IPR036770">
    <property type="entry name" value="Ankyrin_rpt-contain_sf"/>
</dbReference>
<dbReference type="Proteomes" id="UP000781932">
    <property type="component" value="Unassembled WGS sequence"/>
</dbReference>
<keyword evidence="2" id="KW-0040">ANK repeat</keyword>
<comment type="caution">
    <text evidence="6">The sequence shown here is derived from an EMBL/GenBank/DDBJ whole genome shotgun (WGS) entry which is preliminary data.</text>
</comment>
<feature type="compositionally biased region" description="Basic and acidic residues" evidence="3">
    <location>
        <begin position="838"/>
        <end position="849"/>
    </location>
</feature>
<evidence type="ECO:0000313" key="6">
    <source>
        <dbReference type="EMBL" id="KAF9882257.1"/>
    </source>
</evidence>
<dbReference type="SMART" id="SM00248">
    <property type="entry name" value="ANK"/>
    <property type="match status" value="6"/>
</dbReference>
<proteinExistence type="predicted"/>
<feature type="domain" description="GPI inositol-deacylase winged helix" evidence="4">
    <location>
        <begin position="487"/>
        <end position="560"/>
    </location>
</feature>
<dbReference type="InterPro" id="IPR056884">
    <property type="entry name" value="NPHP3-like_N"/>
</dbReference>
<dbReference type="InterPro" id="IPR002110">
    <property type="entry name" value="Ankyrin_rpt"/>
</dbReference>
<dbReference type="OrthoDB" id="5233699at2759"/>
<gene>
    <name evidence="6" type="ORF">CkaCkLH20_00293</name>
</gene>
<evidence type="ECO:0000259" key="4">
    <source>
        <dbReference type="Pfam" id="PF22939"/>
    </source>
</evidence>
<protein>
    <submittedName>
        <fullName evidence="6">Ankyrin repeat protein</fullName>
    </submittedName>
</protein>
<dbReference type="AlphaFoldDB" id="A0A9P6LRA5"/>
<evidence type="ECO:0000256" key="2">
    <source>
        <dbReference type="PROSITE-ProRule" id="PRU00023"/>
    </source>
</evidence>
<dbReference type="Gene3D" id="1.25.40.20">
    <property type="entry name" value="Ankyrin repeat-containing domain"/>
    <property type="match status" value="2"/>
</dbReference>
<evidence type="ECO:0000313" key="7">
    <source>
        <dbReference type="Proteomes" id="UP000781932"/>
    </source>
</evidence>